<keyword evidence="6 15" id="KW-0732">Signal</keyword>
<keyword evidence="11" id="KW-0325">Glycoprotein</keyword>
<keyword evidence="5 15" id="KW-0336">GPI-anchor</keyword>
<keyword evidence="18" id="KW-1185">Reference proteome</keyword>
<evidence type="ECO:0000256" key="6">
    <source>
        <dbReference type="ARBA" id="ARBA00022729"/>
    </source>
</evidence>
<dbReference type="Pfam" id="PF01667">
    <property type="entry name" value="Ribosomal_S27e"/>
    <property type="match status" value="1"/>
</dbReference>
<dbReference type="GO" id="GO:0006412">
    <property type="term" value="P:translation"/>
    <property type="evidence" value="ECO:0007669"/>
    <property type="project" value="InterPro"/>
</dbReference>
<feature type="signal peptide" evidence="15">
    <location>
        <begin position="1"/>
        <end position="24"/>
    </location>
</feature>
<gene>
    <name evidence="17" type="primary">GAS1_2</name>
    <name evidence="17" type="ORF">BGZ70_007428</name>
</gene>
<dbReference type="GO" id="GO:0042124">
    <property type="term" value="F:1,3-beta-glucanosyltransferase activity"/>
    <property type="evidence" value="ECO:0007669"/>
    <property type="project" value="TreeGrafter"/>
</dbReference>
<dbReference type="PANTHER" id="PTHR31468">
    <property type="entry name" value="1,3-BETA-GLUCANOSYLTRANSFERASE GAS1"/>
    <property type="match status" value="1"/>
</dbReference>
<keyword evidence="15" id="KW-0808">Transferase</keyword>
<keyword evidence="8 14" id="KW-0689">Ribosomal protein</keyword>
<keyword evidence="14" id="KW-0863">Zinc-finger</keyword>
<dbReference type="Gene3D" id="1.20.58.1040">
    <property type="match status" value="1"/>
</dbReference>
<dbReference type="InterPro" id="IPR004886">
    <property type="entry name" value="Glucanosyltransferase"/>
</dbReference>
<evidence type="ECO:0000256" key="8">
    <source>
        <dbReference type="ARBA" id="ARBA00022980"/>
    </source>
</evidence>
<evidence type="ECO:0000256" key="15">
    <source>
        <dbReference type="RuleBase" id="RU361209"/>
    </source>
</evidence>
<dbReference type="SUPFAM" id="SSF57829">
    <property type="entry name" value="Zn-binding ribosomal proteins"/>
    <property type="match status" value="1"/>
</dbReference>
<dbReference type="SMART" id="SM00768">
    <property type="entry name" value="X8"/>
    <property type="match status" value="1"/>
</dbReference>
<proteinExistence type="inferred from homology"/>
<keyword evidence="13 15" id="KW-0449">Lipoprotein</keyword>
<keyword evidence="7 14" id="KW-0862">Zinc</keyword>
<dbReference type="EMBL" id="JAAAHY010000047">
    <property type="protein sequence ID" value="KAF9967970.1"/>
    <property type="molecule type" value="Genomic_DNA"/>
</dbReference>
<dbReference type="InterPro" id="IPR012946">
    <property type="entry name" value="X8"/>
</dbReference>
<comment type="subcellular location">
    <subcellularLocation>
        <location evidence="1">Cell envelope</location>
    </subcellularLocation>
    <subcellularLocation>
        <location evidence="15">Cell membrane</location>
        <topology evidence="15">Lipid-anchor</topology>
        <topology evidence="15">GPI-anchor</topology>
    </subcellularLocation>
    <subcellularLocation>
        <location evidence="2">Membrane</location>
        <topology evidence="2">Lipid-anchor</topology>
        <topology evidence="2">GPI-anchor</topology>
    </subcellularLocation>
</comment>
<dbReference type="OrthoDB" id="421038at2759"/>
<reference evidence="17" key="1">
    <citation type="journal article" date="2020" name="Fungal Divers.">
        <title>Resolving the Mortierellaceae phylogeny through synthesis of multi-gene phylogenetics and phylogenomics.</title>
        <authorList>
            <person name="Vandepol N."/>
            <person name="Liber J."/>
            <person name="Desiro A."/>
            <person name="Na H."/>
            <person name="Kennedy M."/>
            <person name="Barry K."/>
            <person name="Grigoriev I.V."/>
            <person name="Miller A.N."/>
            <person name="O'Donnell K."/>
            <person name="Stajich J.E."/>
            <person name="Bonito G."/>
        </authorList>
    </citation>
    <scope>NUCLEOTIDE SEQUENCE</scope>
    <source>
        <strain evidence="17">CK1249</strain>
    </source>
</reference>
<dbReference type="GO" id="GO:0098552">
    <property type="term" value="C:side of membrane"/>
    <property type="evidence" value="ECO:0007669"/>
    <property type="project" value="UniProtKB-KW"/>
</dbReference>
<evidence type="ECO:0000256" key="13">
    <source>
        <dbReference type="ARBA" id="ARBA00023288"/>
    </source>
</evidence>
<evidence type="ECO:0000259" key="16">
    <source>
        <dbReference type="SMART" id="SM00768"/>
    </source>
</evidence>
<keyword evidence="10" id="KW-1015">Disulfide bond</keyword>
<evidence type="ECO:0000256" key="2">
    <source>
        <dbReference type="ARBA" id="ARBA00004589"/>
    </source>
</evidence>
<evidence type="ECO:0000256" key="1">
    <source>
        <dbReference type="ARBA" id="ARBA00004196"/>
    </source>
</evidence>
<dbReference type="GO" id="GO:0003735">
    <property type="term" value="F:structural constituent of ribosome"/>
    <property type="evidence" value="ECO:0007669"/>
    <property type="project" value="InterPro"/>
</dbReference>
<feature type="domain" description="X8" evidence="16">
    <location>
        <begin position="376"/>
        <end position="468"/>
    </location>
</feature>
<comment type="similarity">
    <text evidence="4 14">Belongs to the eukaryotic ribosomal protein eS27 family.</text>
</comment>
<dbReference type="SUPFAM" id="SSF51445">
    <property type="entry name" value="(Trans)glycosidases"/>
    <property type="match status" value="1"/>
</dbReference>
<dbReference type="PANTHER" id="PTHR31468:SF2">
    <property type="entry name" value="1,3-BETA-GLUCANOSYLTRANSFERASE GAS1"/>
    <property type="match status" value="1"/>
</dbReference>
<dbReference type="GO" id="GO:0005840">
    <property type="term" value="C:ribosome"/>
    <property type="evidence" value="ECO:0007669"/>
    <property type="project" value="UniProtKB-KW"/>
</dbReference>
<keyword evidence="12 14" id="KW-0687">Ribonucleoprotein</keyword>
<dbReference type="Gene3D" id="3.20.20.80">
    <property type="entry name" value="Glycosidases"/>
    <property type="match status" value="1"/>
</dbReference>
<dbReference type="InterPro" id="IPR023407">
    <property type="entry name" value="Ribosomal_eS27_Zn-bd_dom_sf"/>
</dbReference>
<dbReference type="FunFam" id="2.20.25.100:FF:000001">
    <property type="entry name" value="40S ribosomal protein S27"/>
    <property type="match status" value="1"/>
</dbReference>
<dbReference type="EC" id="2.4.1.-" evidence="15"/>
<organism evidence="17 18">
    <name type="scientific">Mortierella alpina</name>
    <name type="common">Oleaginous fungus</name>
    <name type="synonym">Mortierella renispora</name>
    <dbReference type="NCBI Taxonomy" id="64518"/>
    <lineage>
        <taxon>Eukaryota</taxon>
        <taxon>Fungi</taxon>
        <taxon>Fungi incertae sedis</taxon>
        <taxon>Mucoromycota</taxon>
        <taxon>Mortierellomycotina</taxon>
        <taxon>Mortierellomycetes</taxon>
        <taxon>Mortierellales</taxon>
        <taxon>Mortierellaceae</taxon>
        <taxon>Mortierella</taxon>
    </lineage>
</organism>
<evidence type="ECO:0000256" key="3">
    <source>
        <dbReference type="ARBA" id="ARBA00007528"/>
    </source>
</evidence>
<evidence type="ECO:0000256" key="5">
    <source>
        <dbReference type="ARBA" id="ARBA00022622"/>
    </source>
</evidence>
<dbReference type="HAMAP" id="MF_00371">
    <property type="entry name" value="Ribosomal_eS27"/>
    <property type="match status" value="1"/>
</dbReference>
<dbReference type="GO" id="GO:0008270">
    <property type="term" value="F:zinc ion binding"/>
    <property type="evidence" value="ECO:0007669"/>
    <property type="project" value="UniProtKB-KW"/>
</dbReference>
<comment type="caution">
    <text evidence="17">The sequence shown here is derived from an EMBL/GenBank/DDBJ whole genome shotgun (WGS) entry which is preliminary data.</text>
</comment>
<evidence type="ECO:0000313" key="18">
    <source>
        <dbReference type="Proteomes" id="UP000738359"/>
    </source>
</evidence>
<dbReference type="PROSITE" id="PS01168">
    <property type="entry name" value="RIBOSOMAL_S27E"/>
    <property type="match status" value="1"/>
</dbReference>
<dbReference type="GO" id="GO:1990904">
    <property type="term" value="C:ribonucleoprotein complex"/>
    <property type="evidence" value="ECO:0007669"/>
    <property type="project" value="UniProtKB-KW"/>
</dbReference>
<dbReference type="Pfam" id="PF03198">
    <property type="entry name" value="Glyco_hydro_72"/>
    <property type="match status" value="1"/>
</dbReference>
<evidence type="ECO:0000256" key="9">
    <source>
        <dbReference type="ARBA" id="ARBA00023136"/>
    </source>
</evidence>
<dbReference type="AlphaFoldDB" id="A0A9P6M6V0"/>
<evidence type="ECO:0000256" key="11">
    <source>
        <dbReference type="ARBA" id="ARBA00023180"/>
    </source>
</evidence>
<evidence type="ECO:0000313" key="17">
    <source>
        <dbReference type="EMBL" id="KAF9967970.1"/>
    </source>
</evidence>
<sequence>MSRLPALCAAVLVACLSLLDSCTALNPVTIKGSKFFDSVTKEQFFIKGVAYQPRGLTTEFVDPLSNSAACGRDAALIKYIGLNTIRVYQVDPTANHDECMKLFENEGIYLMLDLTGPKHAIVRNNPEYNIDILGNVQRTIDAFKGYPNTLGFFIGNEVTNDNTTTVASAYVKALLRDAKTYIGRTAPRKIPVGYANNDDPHIRLRIQDYFNCGNVEEERIDFYGINLYEWCGPGVTYQTSGFADRTKEVASYSIPVFLSEFGCNLISPRTFPEVSAIFGPEMTGVWSGGIVYEWTQEVNKYGLVAIQPDNTVTPLPDYINLKSILATTHPVSVEMDEYHEERSVSTCPATTSGWEPNPRLPPTPSASVCECMVSSLGCVASDQATSVTEKVGTLLNTICGMTSCDDISASGKSGVYGKYSFCTPAQKLSYMYNLYYTQVGKKAAATCSFNGMAKLTATSRQSDSGCSAVGSGSGSLAVDLLNPSHALEQKTHKLKRLVQSPNSYFMDVKCPGCVQITTVFSHAQTVVMCSSCANVLAQPTGGITRLTEGCSFRRKQA</sequence>
<name>A0A9P6M6V0_MORAP</name>
<dbReference type="GO" id="GO:0005886">
    <property type="term" value="C:plasma membrane"/>
    <property type="evidence" value="ECO:0007669"/>
    <property type="project" value="UniProtKB-SubCell"/>
</dbReference>
<dbReference type="Pfam" id="PF07983">
    <property type="entry name" value="X8"/>
    <property type="match status" value="1"/>
</dbReference>
<evidence type="ECO:0000256" key="4">
    <source>
        <dbReference type="ARBA" id="ARBA00010919"/>
    </source>
</evidence>
<dbReference type="Proteomes" id="UP000738359">
    <property type="component" value="Unassembled WGS sequence"/>
</dbReference>
<keyword evidence="9 15" id="KW-0472">Membrane</keyword>
<comment type="function">
    <text evidence="15">Splits internally a 1,3-beta-glucan molecule and transfers the newly generated reducing end (the donor) to the non-reducing end of another 1,3-beta-glucan molecule (the acceptor) forming a 1,3-beta linkage, resulting in the elongation of 1,3-beta-glucan chains in the cell wall.</text>
</comment>
<dbReference type="InterPro" id="IPR000592">
    <property type="entry name" value="Ribosomal_eS27"/>
</dbReference>
<evidence type="ECO:0000256" key="14">
    <source>
        <dbReference type="RuleBase" id="RU000671"/>
    </source>
</evidence>
<dbReference type="GO" id="GO:0071970">
    <property type="term" value="P:fungal-type cell wall (1-&gt;3)-beta-D-glucan biosynthetic process"/>
    <property type="evidence" value="ECO:0007669"/>
    <property type="project" value="TreeGrafter"/>
</dbReference>
<dbReference type="Gene3D" id="2.20.25.100">
    <property type="entry name" value="Zn-binding ribosomal proteins"/>
    <property type="match status" value="1"/>
</dbReference>
<feature type="chain" id="PRO_5040531324" description="Multifunctional fusion protein" evidence="15">
    <location>
        <begin position="25"/>
        <end position="557"/>
    </location>
</feature>
<accession>A0A9P6M6V0</accession>
<dbReference type="GO" id="GO:0031505">
    <property type="term" value="P:fungal-type cell wall organization"/>
    <property type="evidence" value="ECO:0007669"/>
    <property type="project" value="TreeGrafter"/>
</dbReference>
<comment type="similarity">
    <text evidence="3 15">Belongs to the glycosyl hydrolase 72 family.</text>
</comment>
<dbReference type="InterPro" id="IPR017853">
    <property type="entry name" value="GH"/>
</dbReference>
<evidence type="ECO:0000256" key="7">
    <source>
        <dbReference type="ARBA" id="ARBA00022833"/>
    </source>
</evidence>
<keyword evidence="14" id="KW-0479">Metal-binding</keyword>
<protein>
    <recommendedName>
        <fullName evidence="14 15">Multifunctional fusion protein</fullName>
    </recommendedName>
    <domain>
        <recommendedName>
            <fullName evidence="15">1,3-beta-glucanosyltransferase</fullName>
            <ecNumber evidence="15">2.4.1.-</ecNumber>
        </recommendedName>
    </domain>
    <domain>
        <recommendedName>
            <fullName evidence="14">40S ribosomal protein S27</fullName>
        </recommendedName>
    </domain>
</protein>
<dbReference type="PROSITE" id="PS51257">
    <property type="entry name" value="PROKAR_LIPOPROTEIN"/>
    <property type="match status" value="1"/>
</dbReference>
<evidence type="ECO:0000256" key="12">
    <source>
        <dbReference type="ARBA" id="ARBA00023274"/>
    </source>
</evidence>
<dbReference type="InterPro" id="IPR011332">
    <property type="entry name" value="Ribosomal_zn-bd"/>
</dbReference>
<evidence type="ECO:0000256" key="10">
    <source>
        <dbReference type="ARBA" id="ARBA00023157"/>
    </source>
</evidence>
<comment type="cofactor">
    <cofactor evidence="14">
        <name>Zn(2+)</name>
        <dbReference type="ChEBI" id="CHEBI:29105"/>
    </cofactor>
    <text evidence="14">Binds 1 zinc ion per subunit.</text>
</comment>